<dbReference type="PANTHER" id="PTHR13211">
    <property type="entry name" value="TELOMERASE CAJAL BODY PROTEIN 1"/>
    <property type="match status" value="1"/>
</dbReference>
<feature type="repeat" description="WD" evidence="3">
    <location>
        <begin position="547"/>
        <end position="579"/>
    </location>
</feature>
<feature type="repeat" description="WD" evidence="3">
    <location>
        <begin position="510"/>
        <end position="536"/>
    </location>
</feature>
<dbReference type="AlphaFoldDB" id="A0AAV4BEI1"/>
<feature type="region of interest" description="Disordered" evidence="4">
    <location>
        <begin position="1"/>
        <end position="85"/>
    </location>
</feature>
<evidence type="ECO:0000313" key="5">
    <source>
        <dbReference type="EMBL" id="GFO17583.1"/>
    </source>
</evidence>
<feature type="compositionally biased region" description="Polar residues" evidence="4">
    <location>
        <begin position="15"/>
        <end position="28"/>
    </location>
</feature>
<reference evidence="5 6" key="1">
    <citation type="journal article" date="2021" name="Elife">
        <title>Chloroplast acquisition without the gene transfer in kleptoplastic sea slugs, Plakobranchus ocellatus.</title>
        <authorList>
            <person name="Maeda T."/>
            <person name="Takahashi S."/>
            <person name="Yoshida T."/>
            <person name="Shimamura S."/>
            <person name="Takaki Y."/>
            <person name="Nagai Y."/>
            <person name="Toyoda A."/>
            <person name="Suzuki Y."/>
            <person name="Arimoto A."/>
            <person name="Ishii H."/>
            <person name="Satoh N."/>
            <person name="Nishiyama T."/>
            <person name="Hasebe M."/>
            <person name="Maruyama T."/>
            <person name="Minagawa J."/>
            <person name="Obokata J."/>
            <person name="Shigenobu S."/>
        </authorList>
    </citation>
    <scope>NUCLEOTIDE SEQUENCE [LARGE SCALE GENOMIC DNA]</scope>
</reference>
<sequence>MSANLPEEIPVQHLEVSNSHTTMDTSNPCLLERDVPPDESADVEPTQADLGIPQTDLQSQYDPCISNTSSQDCSNPLNPNGSQHSTHSLAAVSVNLNPNSGPDSQSTGDEIDKKITDLSSAAGTALVGDGLAPDTIDESVAVDEGVKISEPDLNVTMDTAVPLSATDDKNCTPQGAYLSHQDKAETLELCQNREPSTSETQQTSGNMSHDQVRCTETKTFFHLDIYDFTNEAVPTFVTWAATEYLKNGSENFLRGCKWSPDGSQIVTNSNDNILRIFNTSEEITENEASSDLEQMSEMGLKESGSVYDYAWHPGMASGQPDTCRIATTCSGVPVHLWDSVTGKIVASYKAYDQYDEITSAYSLSFNPSGSRLFGGFKKAIRIFDTDYPGKKCQLVKTCGSKKSWSQPEQPGIISCFAHSPVSDGFFAAGSYTRHIGLYDLRCEGLTCVIEGQRGGITHLMFSPDGNRLFTGARKDNEILCWDMRHLGSIYFSALRDVRTNQRMYFDITRSGRYMTSGNDDGTVTFWDLSRSTEEINGRMYMKPIAQFQAHNDCVNGVSFHPSGNFLASASGQRHFRNFDKADSGSKSSEDDDDEETPIWDFSLKVWRMPFVKDAG</sequence>
<dbReference type="EMBL" id="BLXT01004836">
    <property type="protein sequence ID" value="GFO17583.1"/>
    <property type="molecule type" value="Genomic_DNA"/>
</dbReference>
<evidence type="ECO:0000256" key="3">
    <source>
        <dbReference type="PROSITE-ProRule" id="PRU00221"/>
    </source>
</evidence>
<evidence type="ECO:0000256" key="2">
    <source>
        <dbReference type="ARBA" id="ARBA00041558"/>
    </source>
</evidence>
<dbReference type="PANTHER" id="PTHR13211:SF0">
    <property type="entry name" value="TELOMERASE CAJAL BODY PROTEIN 1"/>
    <property type="match status" value="1"/>
</dbReference>
<accession>A0AAV4BEI1</accession>
<dbReference type="GO" id="GO:0015030">
    <property type="term" value="C:Cajal body"/>
    <property type="evidence" value="ECO:0007669"/>
    <property type="project" value="TreeGrafter"/>
</dbReference>
<dbReference type="InterPro" id="IPR051150">
    <property type="entry name" value="SWT21/TCAB1_mRNA_Telomere"/>
</dbReference>
<comment type="caution">
    <text evidence="5">The sequence shown here is derived from an EMBL/GenBank/DDBJ whole genome shotgun (WGS) entry which is preliminary data.</text>
</comment>
<gene>
    <name evidence="5" type="ORF">PoB_004408800</name>
</gene>
<feature type="compositionally biased region" description="Polar residues" evidence="4">
    <location>
        <begin position="55"/>
        <end position="85"/>
    </location>
</feature>
<dbReference type="Gene3D" id="2.130.10.10">
    <property type="entry name" value="YVTN repeat-like/Quinoprotein amine dehydrogenase"/>
    <property type="match status" value="3"/>
</dbReference>
<dbReference type="SUPFAM" id="SSF50978">
    <property type="entry name" value="WD40 repeat-like"/>
    <property type="match status" value="1"/>
</dbReference>
<proteinExistence type="inferred from homology"/>
<dbReference type="InterPro" id="IPR001680">
    <property type="entry name" value="WD40_rpt"/>
</dbReference>
<evidence type="ECO:0000313" key="6">
    <source>
        <dbReference type="Proteomes" id="UP000735302"/>
    </source>
</evidence>
<dbReference type="SMART" id="SM00320">
    <property type="entry name" value="WD40"/>
    <property type="match status" value="6"/>
</dbReference>
<dbReference type="Pfam" id="PF00400">
    <property type="entry name" value="WD40"/>
    <property type="match status" value="3"/>
</dbReference>
<dbReference type="InterPro" id="IPR015943">
    <property type="entry name" value="WD40/YVTN_repeat-like_dom_sf"/>
</dbReference>
<dbReference type="InterPro" id="IPR036322">
    <property type="entry name" value="WD40_repeat_dom_sf"/>
</dbReference>
<name>A0AAV4BEI1_9GAST</name>
<dbReference type="GO" id="GO:0003723">
    <property type="term" value="F:RNA binding"/>
    <property type="evidence" value="ECO:0007669"/>
    <property type="project" value="TreeGrafter"/>
</dbReference>
<evidence type="ECO:0000256" key="4">
    <source>
        <dbReference type="SAM" id="MobiDB-lite"/>
    </source>
</evidence>
<keyword evidence="3" id="KW-0853">WD repeat</keyword>
<dbReference type="GO" id="GO:0030576">
    <property type="term" value="P:Cajal body organization"/>
    <property type="evidence" value="ECO:0007669"/>
    <property type="project" value="TreeGrafter"/>
</dbReference>
<organism evidence="5 6">
    <name type="scientific">Plakobranchus ocellatus</name>
    <dbReference type="NCBI Taxonomy" id="259542"/>
    <lineage>
        <taxon>Eukaryota</taxon>
        <taxon>Metazoa</taxon>
        <taxon>Spiralia</taxon>
        <taxon>Lophotrochozoa</taxon>
        <taxon>Mollusca</taxon>
        <taxon>Gastropoda</taxon>
        <taxon>Heterobranchia</taxon>
        <taxon>Euthyneura</taxon>
        <taxon>Panpulmonata</taxon>
        <taxon>Sacoglossa</taxon>
        <taxon>Placobranchoidea</taxon>
        <taxon>Plakobranchidae</taxon>
        <taxon>Plakobranchus</taxon>
    </lineage>
</organism>
<comment type="similarity">
    <text evidence="1">Belongs to the TCAB1 family.</text>
</comment>
<keyword evidence="6" id="KW-1185">Reference proteome</keyword>
<evidence type="ECO:0000256" key="1">
    <source>
        <dbReference type="ARBA" id="ARBA00038279"/>
    </source>
</evidence>
<dbReference type="Proteomes" id="UP000735302">
    <property type="component" value="Unassembled WGS sequence"/>
</dbReference>
<protein>
    <recommendedName>
        <fullName evidence="2">WD repeat-containing protein 79</fullName>
    </recommendedName>
</protein>
<dbReference type="PROSITE" id="PS50082">
    <property type="entry name" value="WD_REPEATS_2"/>
    <property type="match status" value="2"/>
</dbReference>